<feature type="region of interest" description="Disordered" evidence="2">
    <location>
        <begin position="236"/>
        <end position="280"/>
    </location>
</feature>
<sequence>TKVVLSFWLLYSSSQRHATLRNRTFCSLLTKSSQLKTFNCTMPQQQPAHAINPTRLKTSLKMAISKLKFIQDKKSAINKQQRRQLATLLSQGKESSAKIRVENIIRDDIYVELLEYLELYCELLLARVAIILDTNRSGVDPSLKEAILSVVYSAPHSELKELSGLREIFIAKYGAEFGKSVIENTNDEYVPAKIVKRCQVEPPSELLVDLYLCEIAKAYEAPYSGLKIEEVVEENNDIDDDDDSPSGGQKEENLETPLAADPADVPNTQKTAPKTAPKALNDFDSLKARFDALKGAK</sequence>
<gene>
    <name evidence="3" type="ORF">QCA50_018199</name>
</gene>
<dbReference type="FunFam" id="1.20.1260.60:FF:000002">
    <property type="entry name" value="Vacuolar protein sorting-associated protein IST1"/>
    <property type="match status" value="1"/>
</dbReference>
<dbReference type="PANTHER" id="PTHR12161">
    <property type="entry name" value="IST1 FAMILY MEMBER"/>
    <property type="match status" value="1"/>
</dbReference>
<proteinExistence type="inferred from homology"/>
<dbReference type="EMBL" id="JASBNA010000067">
    <property type="protein sequence ID" value="KAK7678764.1"/>
    <property type="molecule type" value="Genomic_DNA"/>
</dbReference>
<protein>
    <recommendedName>
        <fullName evidence="5">IST1-like protein</fullName>
    </recommendedName>
</protein>
<dbReference type="Proteomes" id="UP001385951">
    <property type="component" value="Unassembled WGS sequence"/>
</dbReference>
<dbReference type="Gene3D" id="1.20.1260.60">
    <property type="entry name" value="Vacuolar protein sorting-associated protein Ist1"/>
    <property type="match status" value="1"/>
</dbReference>
<evidence type="ECO:0000313" key="4">
    <source>
        <dbReference type="Proteomes" id="UP001385951"/>
    </source>
</evidence>
<dbReference type="Pfam" id="PF03398">
    <property type="entry name" value="Ist1"/>
    <property type="match status" value="1"/>
</dbReference>
<feature type="non-terminal residue" evidence="3">
    <location>
        <position position="1"/>
    </location>
</feature>
<organism evidence="3 4">
    <name type="scientific">Cerrena zonata</name>
    <dbReference type="NCBI Taxonomy" id="2478898"/>
    <lineage>
        <taxon>Eukaryota</taxon>
        <taxon>Fungi</taxon>
        <taxon>Dikarya</taxon>
        <taxon>Basidiomycota</taxon>
        <taxon>Agaricomycotina</taxon>
        <taxon>Agaricomycetes</taxon>
        <taxon>Polyporales</taxon>
        <taxon>Cerrenaceae</taxon>
        <taxon>Cerrena</taxon>
    </lineage>
</organism>
<dbReference type="GO" id="GO:0015031">
    <property type="term" value="P:protein transport"/>
    <property type="evidence" value="ECO:0007669"/>
    <property type="project" value="InterPro"/>
</dbReference>
<dbReference type="InterPro" id="IPR042277">
    <property type="entry name" value="IST1-like"/>
</dbReference>
<accession>A0AAW0FGU6</accession>
<evidence type="ECO:0000256" key="2">
    <source>
        <dbReference type="SAM" id="MobiDB-lite"/>
    </source>
</evidence>
<reference evidence="3 4" key="1">
    <citation type="submission" date="2022-09" db="EMBL/GenBank/DDBJ databases">
        <authorList>
            <person name="Palmer J.M."/>
        </authorList>
    </citation>
    <scope>NUCLEOTIDE SEQUENCE [LARGE SCALE GENOMIC DNA]</scope>
    <source>
        <strain evidence="3 4">DSM 7382</strain>
    </source>
</reference>
<evidence type="ECO:0000256" key="1">
    <source>
        <dbReference type="ARBA" id="ARBA00005536"/>
    </source>
</evidence>
<dbReference type="AlphaFoldDB" id="A0AAW0FGU6"/>
<dbReference type="InterPro" id="IPR005061">
    <property type="entry name" value="Ist1"/>
</dbReference>
<comment type="similarity">
    <text evidence="1">Belongs to the IST1 family.</text>
</comment>
<dbReference type="PANTHER" id="PTHR12161:SF5">
    <property type="entry name" value="IST1 HOMOLOG"/>
    <property type="match status" value="1"/>
</dbReference>
<name>A0AAW0FGU6_9APHY</name>
<comment type="caution">
    <text evidence="3">The sequence shown here is derived from an EMBL/GenBank/DDBJ whole genome shotgun (WGS) entry which is preliminary data.</text>
</comment>
<evidence type="ECO:0000313" key="3">
    <source>
        <dbReference type="EMBL" id="KAK7678764.1"/>
    </source>
</evidence>
<evidence type="ECO:0008006" key="5">
    <source>
        <dbReference type="Google" id="ProtNLM"/>
    </source>
</evidence>
<keyword evidence="4" id="KW-1185">Reference proteome</keyword>